<gene>
    <name evidence="2" type="ORF">HDID_LOCUS9046</name>
</gene>
<dbReference type="Proteomes" id="UP000274504">
    <property type="component" value="Unassembled WGS sequence"/>
</dbReference>
<feature type="region of interest" description="Disordered" evidence="1">
    <location>
        <begin position="295"/>
        <end position="314"/>
    </location>
</feature>
<evidence type="ECO:0000313" key="3">
    <source>
        <dbReference type="Proteomes" id="UP000274504"/>
    </source>
</evidence>
<dbReference type="OrthoDB" id="6252090at2759"/>
<dbReference type="WBParaSite" id="HDID_0000904801-mRNA-1">
    <property type="protein sequence ID" value="HDID_0000904801-mRNA-1"/>
    <property type="gene ID" value="HDID_0000904801"/>
</dbReference>
<accession>A0A0R3SU88</accession>
<dbReference type="EMBL" id="UYSG01011197">
    <property type="protein sequence ID" value="VDL61364.1"/>
    <property type="molecule type" value="Genomic_DNA"/>
</dbReference>
<proteinExistence type="predicted"/>
<evidence type="ECO:0000313" key="2">
    <source>
        <dbReference type="EMBL" id="VDL61364.1"/>
    </source>
</evidence>
<evidence type="ECO:0000313" key="4">
    <source>
        <dbReference type="WBParaSite" id="HDID_0000904801-mRNA-1"/>
    </source>
</evidence>
<dbReference type="AlphaFoldDB" id="A0A0R3SU88"/>
<organism evidence="4">
    <name type="scientific">Hymenolepis diminuta</name>
    <name type="common">Rat tapeworm</name>
    <dbReference type="NCBI Taxonomy" id="6216"/>
    <lineage>
        <taxon>Eukaryota</taxon>
        <taxon>Metazoa</taxon>
        <taxon>Spiralia</taxon>
        <taxon>Lophotrochozoa</taxon>
        <taxon>Platyhelminthes</taxon>
        <taxon>Cestoda</taxon>
        <taxon>Eucestoda</taxon>
        <taxon>Cyclophyllidea</taxon>
        <taxon>Hymenolepididae</taxon>
        <taxon>Hymenolepis</taxon>
    </lineage>
</organism>
<feature type="compositionally biased region" description="Polar residues" evidence="1">
    <location>
        <begin position="373"/>
        <end position="384"/>
    </location>
</feature>
<sequence>MPNPTQSTKFSEDVEVKAPLRFFNHVKVKKADKLKEALEEESLKPQTSNVTGYFIKILKDRVEFVADRNAKKLPIKRIKFSKVERIIPVDEILCIYMGCRQGKTATVTSLGFSEESVYSTLMNHLTQTRGLSIDPKGIGNQTLVSGTIASTELQDNLELDDTTLLSNEFANLSRRFSQKYTTSYVLWEDSESAEPVQKHRPADIQVSGKDISIDLKDGVEILKEVPEVKSDSQTNEITEEISAFQEVQHCQCCLHHSGINLELKNHDRKAYAPLSVDNRTCSNLPIHFPHNYKRYAPSQPSHRPKQAVTEDLSSVVDESTFTKYDHPEPIELHLPNKQRHRSQPPPSTRHVEKVSVPILSRPPQLPHKIKPSAQRSTRQTWTAKSSSSSGYTSDVIYEDGLELKVNSSTSGKYISNKKRTVTGRIEGSENLKNMEPQKYYYRKTNSSLPRYRQLKIQ</sequence>
<name>A0A0R3SU88_HYMDI</name>
<evidence type="ECO:0000256" key="1">
    <source>
        <dbReference type="SAM" id="MobiDB-lite"/>
    </source>
</evidence>
<feature type="region of interest" description="Disordered" evidence="1">
    <location>
        <begin position="320"/>
        <end position="391"/>
    </location>
</feature>
<reference evidence="2 3" key="2">
    <citation type="submission" date="2018-11" db="EMBL/GenBank/DDBJ databases">
        <authorList>
            <consortium name="Pathogen Informatics"/>
        </authorList>
    </citation>
    <scope>NUCLEOTIDE SEQUENCE [LARGE SCALE GENOMIC DNA]</scope>
</reference>
<protein>
    <submittedName>
        <fullName evidence="4">Doublecortin domain-containing protein</fullName>
    </submittedName>
</protein>
<reference evidence="4" key="1">
    <citation type="submission" date="2017-02" db="UniProtKB">
        <authorList>
            <consortium name="WormBaseParasite"/>
        </authorList>
    </citation>
    <scope>IDENTIFICATION</scope>
</reference>